<evidence type="ECO:0000256" key="7">
    <source>
        <dbReference type="ARBA" id="ARBA00023316"/>
    </source>
</evidence>
<dbReference type="GO" id="GO:0030244">
    <property type="term" value="P:cellulose biosynthetic process"/>
    <property type="evidence" value="ECO:0007669"/>
    <property type="project" value="InterPro"/>
</dbReference>
<dbReference type="AlphaFoldDB" id="A0A6A3C0J4"/>
<keyword evidence="5" id="KW-1133">Transmembrane helix</keyword>
<keyword evidence="6" id="KW-0472">Membrane</keyword>
<dbReference type="GO" id="GO:0016760">
    <property type="term" value="F:cellulose synthase (UDP-forming) activity"/>
    <property type="evidence" value="ECO:0007669"/>
    <property type="project" value="InterPro"/>
</dbReference>
<dbReference type="InterPro" id="IPR005150">
    <property type="entry name" value="Cellulose_synth"/>
</dbReference>
<keyword evidence="4" id="KW-0812">Transmembrane</keyword>
<evidence type="ECO:0000256" key="6">
    <source>
        <dbReference type="ARBA" id="ARBA00023136"/>
    </source>
</evidence>
<dbReference type="GO" id="GO:0071555">
    <property type="term" value="P:cell wall organization"/>
    <property type="evidence" value="ECO:0007669"/>
    <property type="project" value="UniProtKB-KW"/>
</dbReference>
<dbReference type="PANTHER" id="PTHR13301">
    <property type="entry name" value="X-BOX TRANSCRIPTION FACTOR-RELATED"/>
    <property type="match status" value="1"/>
</dbReference>
<dbReference type="GO" id="GO:0016020">
    <property type="term" value="C:membrane"/>
    <property type="evidence" value="ECO:0007669"/>
    <property type="project" value="InterPro"/>
</dbReference>
<comment type="caution">
    <text evidence="8">The sequence shown here is derived from an EMBL/GenBank/DDBJ whole genome shotgun (WGS) entry which is preliminary data.</text>
</comment>
<evidence type="ECO:0000256" key="4">
    <source>
        <dbReference type="ARBA" id="ARBA00022692"/>
    </source>
</evidence>
<reference evidence="8" key="1">
    <citation type="submission" date="2019-09" db="EMBL/GenBank/DDBJ databases">
        <title>Draft genome information of white flower Hibiscus syriacus.</title>
        <authorList>
            <person name="Kim Y.-M."/>
        </authorList>
    </citation>
    <scope>NUCLEOTIDE SEQUENCE [LARGE SCALE GENOMIC DNA]</scope>
    <source>
        <strain evidence="8">YM2019G1</strain>
    </source>
</reference>
<sequence>MASTKMTSILVSLSVRPRSTCWFRWAKRPELLGSGCFFLRRALFGGPSTPVLPESRNSTRTMWYRLQCEGWKGLFCNPERAAFLGDAPITLIDVLVQCKRWHWLLSSKLLQKQPTNLWSSIYWCLNEPRYRNRGSSFIFLVLGAYGQDFLDFVLAGGTSTRLGISTHEFSLTSKVHDDAQSKDMSNAFSSLGYITVVCATDNGSNNQLVFVHVGLTGF</sequence>
<dbReference type="EMBL" id="VEPZ02000561">
    <property type="protein sequence ID" value="KAE8722486.1"/>
    <property type="molecule type" value="Genomic_DNA"/>
</dbReference>
<keyword evidence="3" id="KW-0808">Transferase</keyword>
<evidence type="ECO:0000256" key="2">
    <source>
        <dbReference type="ARBA" id="ARBA00022676"/>
    </source>
</evidence>
<keyword evidence="2" id="KW-0328">Glycosyltransferase</keyword>
<accession>A0A6A3C0J4</accession>
<evidence type="ECO:0000313" key="9">
    <source>
        <dbReference type="Proteomes" id="UP000436088"/>
    </source>
</evidence>
<proteinExistence type="predicted"/>
<evidence type="ECO:0000256" key="5">
    <source>
        <dbReference type="ARBA" id="ARBA00022989"/>
    </source>
</evidence>
<keyword evidence="9" id="KW-1185">Reference proteome</keyword>
<comment type="subcellular location">
    <subcellularLocation>
        <location evidence="1">Endomembrane system</location>
    </subcellularLocation>
</comment>
<dbReference type="Proteomes" id="UP000436088">
    <property type="component" value="Unassembled WGS sequence"/>
</dbReference>
<name>A0A6A3C0J4_HIBSY</name>
<gene>
    <name evidence="8" type="ORF">F3Y22_tig00013960pilonHSYRG00132</name>
</gene>
<evidence type="ECO:0000256" key="3">
    <source>
        <dbReference type="ARBA" id="ARBA00022679"/>
    </source>
</evidence>
<dbReference type="Pfam" id="PF03552">
    <property type="entry name" value="Cellulose_synt"/>
    <property type="match status" value="1"/>
</dbReference>
<keyword evidence="7" id="KW-0961">Cell wall biogenesis/degradation</keyword>
<protein>
    <submittedName>
        <fullName evidence="8">Uncharacterized protein</fullName>
    </submittedName>
</protein>
<dbReference type="GO" id="GO:0012505">
    <property type="term" value="C:endomembrane system"/>
    <property type="evidence" value="ECO:0007669"/>
    <property type="project" value="UniProtKB-SubCell"/>
</dbReference>
<organism evidence="8 9">
    <name type="scientific">Hibiscus syriacus</name>
    <name type="common">Rose of Sharon</name>
    <dbReference type="NCBI Taxonomy" id="106335"/>
    <lineage>
        <taxon>Eukaryota</taxon>
        <taxon>Viridiplantae</taxon>
        <taxon>Streptophyta</taxon>
        <taxon>Embryophyta</taxon>
        <taxon>Tracheophyta</taxon>
        <taxon>Spermatophyta</taxon>
        <taxon>Magnoliopsida</taxon>
        <taxon>eudicotyledons</taxon>
        <taxon>Gunneridae</taxon>
        <taxon>Pentapetalae</taxon>
        <taxon>rosids</taxon>
        <taxon>malvids</taxon>
        <taxon>Malvales</taxon>
        <taxon>Malvaceae</taxon>
        <taxon>Malvoideae</taxon>
        <taxon>Hibiscus</taxon>
    </lineage>
</organism>
<evidence type="ECO:0000313" key="8">
    <source>
        <dbReference type="EMBL" id="KAE8722486.1"/>
    </source>
</evidence>
<evidence type="ECO:0000256" key="1">
    <source>
        <dbReference type="ARBA" id="ARBA00004308"/>
    </source>
</evidence>